<accession>A0A9Q0YCJ7</accession>
<evidence type="ECO:0000313" key="13">
    <source>
        <dbReference type="Proteomes" id="UP001152320"/>
    </source>
</evidence>
<keyword evidence="7" id="KW-0804">Transcription</keyword>
<evidence type="ECO:0000256" key="7">
    <source>
        <dbReference type="ARBA" id="ARBA00023163"/>
    </source>
</evidence>
<evidence type="ECO:0000256" key="8">
    <source>
        <dbReference type="ARBA" id="ARBA00023242"/>
    </source>
</evidence>
<dbReference type="PANTHER" id="PTHR13006:SF9">
    <property type="entry name" value="GLUCOSE TRANSPORTER 4 ENHANCER FACTOR, ISOFORM G"/>
    <property type="match status" value="1"/>
</dbReference>
<dbReference type="PROSITE" id="PS00028">
    <property type="entry name" value="ZINC_FINGER_C2H2_1"/>
    <property type="match status" value="1"/>
</dbReference>
<dbReference type="GO" id="GO:0003700">
    <property type="term" value="F:DNA-binding transcription factor activity"/>
    <property type="evidence" value="ECO:0007669"/>
    <property type="project" value="TreeGrafter"/>
</dbReference>
<dbReference type="AlphaFoldDB" id="A0A9Q0YCJ7"/>
<evidence type="ECO:0000256" key="6">
    <source>
        <dbReference type="ARBA" id="ARBA00023125"/>
    </source>
</evidence>
<keyword evidence="6" id="KW-0238">DNA-binding</keyword>
<organism evidence="12 13">
    <name type="scientific">Holothuria leucospilota</name>
    <name type="common">Black long sea cucumber</name>
    <name type="synonym">Mertensiothuria leucospilota</name>
    <dbReference type="NCBI Taxonomy" id="206669"/>
    <lineage>
        <taxon>Eukaryota</taxon>
        <taxon>Metazoa</taxon>
        <taxon>Echinodermata</taxon>
        <taxon>Eleutherozoa</taxon>
        <taxon>Echinozoa</taxon>
        <taxon>Holothuroidea</taxon>
        <taxon>Aspidochirotacea</taxon>
        <taxon>Aspidochirotida</taxon>
        <taxon>Holothuriidae</taxon>
        <taxon>Holothuria</taxon>
    </lineage>
</organism>
<evidence type="ECO:0000256" key="9">
    <source>
        <dbReference type="PROSITE-ProRule" id="PRU00042"/>
    </source>
</evidence>
<reference evidence="12" key="1">
    <citation type="submission" date="2021-10" db="EMBL/GenBank/DDBJ databases">
        <title>Tropical sea cucumber genome reveals ecological adaptation and Cuvierian tubules defense mechanism.</title>
        <authorList>
            <person name="Chen T."/>
        </authorList>
    </citation>
    <scope>NUCLEOTIDE SEQUENCE</scope>
    <source>
        <strain evidence="12">Nanhai2018</strain>
        <tissue evidence="12">Muscle</tissue>
    </source>
</reference>
<dbReference type="InterPro" id="IPR013087">
    <property type="entry name" value="Znf_C2H2_type"/>
</dbReference>
<feature type="region of interest" description="Disordered" evidence="10">
    <location>
        <begin position="68"/>
        <end position="87"/>
    </location>
</feature>
<evidence type="ECO:0000256" key="4">
    <source>
        <dbReference type="ARBA" id="ARBA00022833"/>
    </source>
</evidence>
<evidence type="ECO:0000256" key="5">
    <source>
        <dbReference type="ARBA" id="ARBA00023015"/>
    </source>
</evidence>
<keyword evidence="13" id="KW-1185">Reference proteome</keyword>
<keyword evidence="4" id="KW-0862">Zinc</keyword>
<dbReference type="SMART" id="SM01366">
    <property type="entry name" value="c-clamp"/>
    <property type="match status" value="1"/>
</dbReference>
<dbReference type="OrthoDB" id="5950721at2759"/>
<dbReference type="GO" id="GO:0005634">
    <property type="term" value="C:nucleus"/>
    <property type="evidence" value="ECO:0007669"/>
    <property type="project" value="UniProtKB-SubCell"/>
</dbReference>
<feature type="compositionally biased region" description="Basic and acidic residues" evidence="10">
    <location>
        <begin position="1"/>
        <end position="14"/>
    </location>
</feature>
<dbReference type="PANTHER" id="PTHR13006">
    <property type="entry name" value="PAPILLOMAVIRUS REGULATORY FACTOR PRF-1"/>
    <property type="match status" value="1"/>
</dbReference>
<name>A0A9Q0YCJ7_HOLLE</name>
<evidence type="ECO:0000256" key="10">
    <source>
        <dbReference type="SAM" id="MobiDB-lite"/>
    </source>
</evidence>
<protein>
    <recommendedName>
        <fullName evidence="11">C2H2-type domain-containing protein</fullName>
    </recommendedName>
</protein>
<dbReference type="GO" id="GO:0008270">
    <property type="term" value="F:zinc ion binding"/>
    <property type="evidence" value="ECO:0007669"/>
    <property type="project" value="UniProtKB-KW"/>
</dbReference>
<comment type="caution">
    <text evidence="12">The sequence shown here is derived from an EMBL/GenBank/DDBJ whole genome shotgun (WGS) entry which is preliminary data.</text>
</comment>
<dbReference type="EMBL" id="JAIZAY010000022">
    <property type="protein sequence ID" value="KAJ8020318.1"/>
    <property type="molecule type" value="Genomic_DNA"/>
</dbReference>
<feature type="region of interest" description="Disordered" evidence="10">
    <location>
        <begin position="1"/>
        <end position="45"/>
    </location>
</feature>
<dbReference type="InterPro" id="IPR052253">
    <property type="entry name" value="CR1/CR2-DNA-binding_regulator"/>
</dbReference>
<feature type="compositionally biased region" description="Low complexity" evidence="10">
    <location>
        <begin position="21"/>
        <end position="31"/>
    </location>
</feature>
<keyword evidence="2" id="KW-0479">Metal-binding</keyword>
<keyword evidence="5" id="KW-0805">Transcription regulation</keyword>
<proteinExistence type="predicted"/>
<dbReference type="PROSITE" id="PS50157">
    <property type="entry name" value="ZINC_FINGER_C2H2_2"/>
    <property type="match status" value="1"/>
</dbReference>
<keyword evidence="3 9" id="KW-0863">Zinc-finger</keyword>
<evidence type="ECO:0000256" key="2">
    <source>
        <dbReference type="ARBA" id="ARBA00022723"/>
    </source>
</evidence>
<dbReference type="Proteomes" id="UP001152320">
    <property type="component" value="Chromosome 22"/>
</dbReference>
<evidence type="ECO:0000256" key="1">
    <source>
        <dbReference type="ARBA" id="ARBA00004123"/>
    </source>
</evidence>
<keyword evidence="8" id="KW-0539">Nucleus</keyword>
<evidence type="ECO:0000256" key="3">
    <source>
        <dbReference type="ARBA" id="ARBA00022771"/>
    </source>
</evidence>
<evidence type="ECO:0000313" key="12">
    <source>
        <dbReference type="EMBL" id="KAJ8020318.1"/>
    </source>
</evidence>
<dbReference type="GO" id="GO:0006357">
    <property type="term" value="P:regulation of transcription by RNA polymerase II"/>
    <property type="evidence" value="ECO:0007669"/>
    <property type="project" value="TreeGrafter"/>
</dbReference>
<dbReference type="GO" id="GO:0000978">
    <property type="term" value="F:RNA polymerase II cis-regulatory region sequence-specific DNA binding"/>
    <property type="evidence" value="ECO:0007669"/>
    <property type="project" value="TreeGrafter"/>
</dbReference>
<sequence>MTEKLDLPKLRGEGGESAIFPSPLSGPSSPGVASHSSDLGSFYGNVSPSPSTSSGHFSWDFNSRGTPSPGLSLSDVENSSSGQQQTAFNYLPHGTPVESMPGALLFSSSLDEGIDMGEGPSSVFWDDAKSPKKLKALSKTLYKCTWQKCTKTLCTVQGIERHIRTVHLGKKENDFSDHEEEFYYTEVESTMEAFSDTFSNMMASSPPPYHQDSNANVVSSSGHQFPPSQVTLSQGVFQSNQNTQHIECNPVYPISHSSVHTSPCKTIPNYKQPLSNTKHFNTTDAQRIQVTHQSRPQLTSPSKAQLQIAGLTCNTKIHAEGRKCRKVYGMENKSLWCTQCKWKKACVRFV</sequence>
<comment type="subcellular location">
    <subcellularLocation>
        <location evidence="1">Nucleus</location>
    </subcellularLocation>
</comment>
<feature type="domain" description="C2H2-type" evidence="11">
    <location>
        <begin position="142"/>
        <end position="172"/>
    </location>
</feature>
<evidence type="ECO:0000259" key="11">
    <source>
        <dbReference type="PROSITE" id="PS50157"/>
    </source>
</evidence>
<gene>
    <name evidence="12" type="ORF">HOLleu_39883</name>
</gene>